<dbReference type="InterPro" id="IPR001357">
    <property type="entry name" value="BRCT_dom"/>
</dbReference>
<dbReference type="SUPFAM" id="SSF52113">
    <property type="entry name" value="BRCT domain"/>
    <property type="match status" value="1"/>
</dbReference>
<feature type="compositionally biased region" description="Basic and acidic residues" evidence="1">
    <location>
        <begin position="114"/>
        <end position="135"/>
    </location>
</feature>
<dbReference type="CDD" id="cd00027">
    <property type="entry name" value="BRCT"/>
    <property type="match status" value="1"/>
</dbReference>
<dbReference type="EMBL" id="JBBWRZ010000007">
    <property type="protein sequence ID" value="KAK8232098.1"/>
    <property type="molecule type" value="Genomic_DNA"/>
</dbReference>
<accession>A0ABR1YK00</accession>
<evidence type="ECO:0000313" key="3">
    <source>
        <dbReference type="EMBL" id="KAK8232098.1"/>
    </source>
</evidence>
<dbReference type="InterPro" id="IPR053036">
    <property type="entry name" value="CellCycle_DNARepair_Reg"/>
</dbReference>
<dbReference type="PANTHER" id="PTHR47667">
    <property type="entry name" value="REGULATOR OF TY1 TRANSPOSITION PROTEIN 107"/>
    <property type="match status" value="1"/>
</dbReference>
<proteinExistence type="predicted"/>
<evidence type="ECO:0000259" key="2">
    <source>
        <dbReference type="PROSITE" id="PS50172"/>
    </source>
</evidence>
<sequence>MTKDPFKNLTIAASGAFGPARTYSHIRRWVENAGGRFATAINGEVTHLIADEDHWRDESPFVKDAKALGTVDIVTFDWLEDSLRKQRAYSTKKYLLTTIDKKNGTTPKQKKKEKKEESEEVKQFKKGAEAAKRDLQSGTSEESSINEEDHNDSAAGAASGGRGTGRGRGRGRGSARGRGSGRGRARGAGKARGSSNSATKAQPAPISDDDEEPLPGDSKAKTPEPSPSRSSSSPSPTPTRPLDSSVQKLAAYRAAAAAERADALSKKICSNLSSCASTDNYHVYVDNTGFPHNVTMTRVNVLANTSERIELSMYETDLEITKFYAVHVAYSGPNNAQEKKILVNPGAEFNDAFKKFRAAFKRVCLIPWEQRLIPEACNRSTFRDVEMHNRARKEMEKFGEIFTLKKPDGSWFDPQKMEDDEDEASEVGPDGKRKRGDCGKKRKRRKKNSDDSDDEERGIKLLSPEDLKACKILPFRYVPPPKGKPRGALPEFNRVVGHDDMKDDEDFLTMPKL</sequence>
<dbReference type="Pfam" id="PF00533">
    <property type="entry name" value="BRCT"/>
    <property type="match status" value="1"/>
</dbReference>
<feature type="domain" description="BRCT" evidence="2">
    <location>
        <begin position="1"/>
        <end position="96"/>
    </location>
</feature>
<reference evidence="3 4" key="1">
    <citation type="submission" date="2024-04" db="EMBL/GenBank/DDBJ databases">
        <title>Phyllosticta paracitricarpa is synonymous to the EU quarantine fungus P. citricarpa based on phylogenomic analyses.</title>
        <authorList>
            <consortium name="Lawrence Berkeley National Laboratory"/>
            <person name="Van Ingen-Buijs V.A."/>
            <person name="Van Westerhoven A.C."/>
            <person name="Haridas S."/>
            <person name="Skiadas P."/>
            <person name="Martin F."/>
            <person name="Groenewald J.Z."/>
            <person name="Crous P.W."/>
            <person name="Seidl M.F."/>
        </authorList>
    </citation>
    <scope>NUCLEOTIDE SEQUENCE [LARGE SCALE GENOMIC DNA]</scope>
    <source>
        <strain evidence="3 4">CBS 123374</strain>
    </source>
</reference>
<dbReference type="PROSITE" id="PS50172">
    <property type="entry name" value="BRCT"/>
    <property type="match status" value="1"/>
</dbReference>
<keyword evidence="4" id="KW-1185">Reference proteome</keyword>
<dbReference type="PANTHER" id="PTHR47667:SF1">
    <property type="entry name" value="REGULATOR OF TY1 TRANSPOSITION PROTEIN 107"/>
    <property type="match status" value="1"/>
</dbReference>
<feature type="region of interest" description="Disordered" evidence="1">
    <location>
        <begin position="102"/>
        <end position="245"/>
    </location>
</feature>
<protein>
    <recommendedName>
        <fullName evidence="2">BRCT domain-containing protein</fullName>
    </recommendedName>
</protein>
<evidence type="ECO:0000313" key="4">
    <source>
        <dbReference type="Proteomes" id="UP001492380"/>
    </source>
</evidence>
<comment type="caution">
    <text evidence="3">The sequence shown here is derived from an EMBL/GenBank/DDBJ whole genome shotgun (WGS) entry which is preliminary data.</text>
</comment>
<feature type="region of interest" description="Disordered" evidence="1">
    <location>
        <begin position="409"/>
        <end position="460"/>
    </location>
</feature>
<feature type="compositionally biased region" description="Basic residues" evidence="1">
    <location>
        <begin position="165"/>
        <end position="189"/>
    </location>
</feature>
<dbReference type="Gene3D" id="3.40.50.10190">
    <property type="entry name" value="BRCT domain"/>
    <property type="match status" value="1"/>
</dbReference>
<gene>
    <name evidence="3" type="ORF">HDK90DRAFT_467293</name>
</gene>
<dbReference type="InterPro" id="IPR036420">
    <property type="entry name" value="BRCT_dom_sf"/>
</dbReference>
<dbReference type="SMART" id="SM00292">
    <property type="entry name" value="BRCT"/>
    <property type="match status" value="1"/>
</dbReference>
<feature type="compositionally biased region" description="Basic residues" evidence="1">
    <location>
        <begin position="432"/>
        <end position="447"/>
    </location>
</feature>
<dbReference type="Proteomes" id="UP001492380">
    <property type="component" value="Unassembled WGS sequence"/>
</dbReference>
<name>A0ABR1YK00_9PEZI</name>
<organism evidence="3 4">
    <name type="scientific">Phyllosticta capitalensis</name>
    <dbReference type="NCBI Taxonomy" id="121624"/>
    <lineage>
        <taxon>Eukaryota</taxon>
        <taxon>Fungi</taxon>
        <taxon>Dikarya</taxon>
        <taxon>Ascomycota</taxon>
        <taxon>Pezizomycotina</taxon>
        <taxon>Dothideomycetes</taxon>
        <taxon>Dothideomycetes incertae sedis</taxon>
        <taxon>Botryosphaeriales</taxon>
        <taxon>Phyllostictaceae</taxon>
        <taxon>Phyllosticta</taxon>
    </lineage>
</organism>
<evidence type="ECO:0000256" key="1">
    <source>
        <dbReference type="SAM" id="MobiDB-lite"/>
    </source>
</evidence>